<evidence type="ECO:0000313" key="2">
    <source>
        <dbReference type="Proteomes" id="UP000228503"/>
    </source>
</evidence>
<organism evidence="1 2">
    <name type="scientific">Candidatus Roizmanbacteria bacterium CG_4_10_14_0_2_um_filter_39_13</name>
    <dbReference type="NCBI Taxonomy" id="1974825"/>
    <lineage>
        <taxon>Bacteria</taxon>
        <taxon>Candidatus Roizmaniibacteriota</taxon>
    </lineage>
</organism>
<dbReference type="AlphaFoldDB" id="A0A2M7U202"/>
<reference evidence="2" key="1">
    <citation type="submission" date="2017-09" db="EMBL/GenBank/DDBJ databases">
        <title>Depth-based differentiation of microbial function through sediment-hosted aquifers and enrichment of novel symbionts in the deep terrestrial subsurface.</title>
        <authorList>
            <person name="Probst A.J."/>
            <person name="Ladd B."/>
            <person name="Jarett J.K."/>
            <person name="Geller-Mcgrath D.E."/>
            <person name="Sieber C.M.K."/>
            <person name="Emerson J.B."/>
            <person name="Anantharaman K."/>
            <person name="Thomas B.C."/>
            <person name="Malmstrom R."/>
            <person name="Stieglmeier M."/>
            <person name="Klingl A."/>
            <person name="Woyke T."/>
            <person name="Ryan C.M."/>
            <person name="Banfield J.F."/>
        </authorList>
    </citation>
    <scope>NUCLEOTIDE SEQUENCE [LARGE SCALE GENOMIC DNA]</scope>
</reference>
<evidence type="ECO:0000313" key="1">
    <source>
        <dbReference type="EMBL" id="PIZ64136.1"/>
    </source>
</evidence>
<protein>
    <submittedName>
        <fullName evidence="1">Uncharacterized protein</fullName>
    </submittedName>
</protein>
<accession>A0A2M7U202</accession>
<name>A0A2M7U202_9BACT</name>
<dbReference type="Proteomes" id="UP000228503">
    <property type="component" value="Unassembled WGS sequence"/>
</dbReference>
<sequence>MEAVLDLISKIVPVGIIGLVIKAYIDHGLQESSEIKIRIRESKENQYKSLLTNLMGFFVGWEDYEIKDKTKRKKQFLWEVYTSVPVYASDEVIKLCYKFIASHSRDRATNDNSDKIYAKLVLAIRKELNKIYGQPDTNLIEKDIKVLKVDF</sequence>
<dbReference type="EMBL" id="PFOB01000001">
    <property type="protein sequence ID" value="PIZ64136.1"/>
    <property type="molecule type" value="Genomic_DNA"/>
</dbReference>
<gene>
    <name evidence="1" type="ORF">COY16_00025</name>
</gene>
<proteinExistence type="predicted"/>
<comment type="caution">
    <text evidence="1">The sequence shown here is derived from an EMBL/GenBank/DDBJ whole genome shotgun (WGS) entry which is preliminary data.</text>
</comment>